<dbReference type="AlphaFoldDB" id="A0A3M7Q2H2"/>
<reference evidence="1 2" key="1">
    <citation type="journal article" date="2018" name="Sci. Rep.">
        <title>Genomic signatures of local adaptation to the degree of environmental predictability in rotifers.</title>
        <authorList>
            <person name="Franch-Gras L."/>
            <person name="Hahn C."/>
            <person name="Garcia-Roger E.M."/>
            <person name="Carmona M.J."/>
            <person name="Serra M."/>
            <person name="Gomez A."/>
        </authorList>
    </citation>
    <scope>NUCLEOTIDE SEQUENCE [LARGE SCALE GENOMIC DNA]</scope>
    <source>
        <strain evidence="1">HYR1</strain>
    </source>
</reference>
<accession>A0A3M7Q2H2</accession>
<dbReference type="Proteomes" id="UP000276133">
    <property type="component" value="Unassembled WGS sequence"/>
</dbReference>
<evidence type="ECO:0000313" key="1">
    <source>
        <dbReference type="EMBL" id="RNA05513.1"/>
    </source>
</evidence>
<gene>
    <name evidence="1" type="ORF">BpHYR1_008087</name>
</gene>
<keyword evidence="2" id="KW-1185">Reference proteome</keyword>
<sequence length="153" mass="17894">MITKSINLINVDSLIGRFNRAFVDGSIRSHQKSYSSILNKNFNIWLKFSLINFKTFEINDRNPTPSPDCGKYMEGPRGIKFFLITLFLDSIIRILTKPEVTSLITKYEEFLFNISFKLRNFTPSQNKAYFSILLVSIQILRFNHLMILPLDYI</sequence>
<evidence type="ECO:0000313" key="2">
    <source>
        <dbReference type="Proteomes" id="UP000276133"/>
    </source>
</evidence>
<protein>
    <submittedName>
        <fullName evidence="1">Uncharacterized protein</fullName>
    </submittedName>
</protein>
<proteinExistence type="predicted"/>
<dbReference type="EMBL" id="REGN01007687">
    <property type="protein sequence ID" value="RNA05513.1"/>
    <property type="molecule type" value="Genomic_DNA"/>
</dbReference>
<comment type="caution">
    <text evidence="1">The sequence shown here is derived from an EMBL/GenBank/DDBJ whole genome shotgun (WGS) entry which is preliminary data.</text>
</comment>
<organism evidence="1 2">
    <name type="scientific">Brachionus plicatilis</name>
    <name type="common">Marine rotifer</name>
    <name type="synonym">Brachionus muelleri</name>
    <dbReference type="NCBI Taxonomy" id="10195"/>
    <lineage>
        <taxon>Eukaryota</taxon>
        <taxon>Metazoa</taxon>
        <taxon>Spiralia</taxon>
        <taxon>Gnathifera</taxon>
        <taxon>Rotifera</taxon>
        <taxon>Eurotatoria</taxon>
        <taxon>Monogononta</taxon>
        <taxon>Pseudotrocha</taxon>
        <taxon>Ploima</taxon>
        <taxon>Brachionidae</taxon>
        <taxon>Brachionus</taxon>
    </lineage>
</organism>
<name>A0A3M7Q2H2_BRAPC</name>